<dbReference type="InterPro" id="IPR036411">
    <property type="entry name" value="TorD-like_sf"/>
</dbReference>
<dbReference type="Proteomes" id="UP001595384">
    <property type="component" value="Unassembled WGS sequence"/>
</dbReference>
<dbReference type="InterPro" id="IPR050289">
    <property type="entry name" value="TorD/DmsD_chaperones"/>
</dbReference>
<gene>
    <name evidence="2" type="ORF">ACFODT_13605</name>
</gene>
<dbReference type="EMBL" id="JBHRSE010000092">
    <property type="protein sequence ID" value="MFC3024851.1"/>
    <property type="molecule type" value="Genomic_DNA"/>
</dbReference>
<keyword evidence="3" id="KW-1185">Reference proteome</keyword>
<organism evidence="2 3">
    <name type="scientific">Vibrio zhugei</name>
    <dbReference type="NCBI Taxonomy" id="2479546"/>
    <lineage>
        <taxon>Bacteria</taxon>
        <taxon>Pseudomonadati</taxon>
        <taxon>Pseudomonadota</taxon>
        <taxon>Gammaproteobacteria</taxon>
        <taxon>Vibrionales</taxon>
        <taxon>Vibrionaceae</taxon>
        <taxon>Vibrio</taxon>
    </lineage>
</organism>
<protein>
    <submittedName>
        <fullName evidence="2">Molecular chaperone TorD family protein</fullName>
    </submittedName>
</protein>
<dbReference type="SUPFAM" id="SSF89155">
    <property type="entry name" value="TorD-like"/>
    <property type="match status" value="1"/>
</dbReference>
<dbReference type="PANTHER" id="PTHR34227:SF13">
    <property type="entry name" value="TAT PROOFREADING CHAPERONE DMSD-RELATED"/>
    <property type="match status" value="1"/>
</dbReference>
<keyword evidence="1" id="KW-0143">Chaperone</keyword>
<evidence type="ECO:0000313" key="2">
    <source>
        <dbReference type="EMBL" id="MFC3024851.1"/>
    </source>
</evidence>
<dbReference type="Pfam" id="PF02613">
    <property type="entry name" value="Nitrate_red_del"/>
    <property type="match status" value="1"/>
</dbReference>
<accession>A0ABV7CCC5</accession>
<reference evidence="3" key="1">
    <citation type="journal article" date="2019" name="Int. J. Syst. Evol. Microbiol.">
        <title>The Global Catalogue of Microorganisms (GCM) 10K type strain sequencing project: providing services to taxonomists for standard genome sequencing and annotation.</title>
        <authorList>
            <consortium name="The Broad Institute Genomics Platform"/>
            <consortium name="The Broad Institute Genome Sequencing Center for Infectious Disease"/>
            <person name="Wu L."/>
            <person name="Ma J."/>
        </authorList>
    </citation>
    <scope>NUCLEOTIDE SEQUENCE [LARGE SCALE GENOMIC DNA]</scope>
    <source>
        <strain evidence="3">KCTC 62784</strain>
    </source>
</reference>
<dbReference type="PIRSF" id="PIRSF004690">
    <property type="entry name" value="DmsD"/>
    <property type="match status" value="1"/>
</dbReference>
<dbReference type="PANTHER" id="PTHR34227">
    <property type="entry name" value="CHAPERONE PROTEIN YCDY"/>
    <property type="match status" value="1"/>
</dbReference>
<comment type="caution">
    <text evidence="2">The sequence shown here is derived from an EMBL/GenBank/DDBJ whole genome shotgun (WGS) entry which is preliminary data.</text>
</comment>
<dbReference type="InterPro" id="IPR020945">
    <property type="entry name" value="DMSO/NO3_reduct_chaperone"/>
</dbReference>
<name>A0ABV7CCC5_9VIBR</name>
<evidence type="ECO:0000313" key="3">
    <source>
        <dbReference type="Proteomes" id="UP001595384"/>
    </source>
</evidence>
<proteinExistence type="predicted"/>
<dbReference type="Gene3D" id="1.10.3480.10">
    <property type="entry name" value="TorD-like"/>
    <property type="match status" value="1"/>
</dbReference>
<sequence>MNHIAIVPRLLGSLVYLPPNHETNQAILAHLTLLPEMFPWQDLDAVTEVASALQANQSSFSEYTYSVLCEGQGEMVAPPWGSVYQEKDNSVMGESTAEFNQFLSQYAIEVSTKSEPNDHYGLMLWAMSALLEDGQDEAVVTLLEQHLLPWAYRYLELLAGNQTSPFYAEVARLNRYFLLDLQRSMQLTARVTPLYK</sequence>
<evidence type="ECO:0000256" key="1">
    <source>
        <dbReference type="ARBA" id="ARBA00023186"/>
    </source>
</evidence>
<dbReference type="InterPro" id="IPR026269">
    <property type="entry name" value="DmsD-type"/>
</dbReference>
<dbReference type="RefSeq" id="WP_123015875.1">
    <property type="nucleotide sequence ID" value="NZ_AP024911.1"/>
</dbReference>